<sequence>MEGNSNCLERKLKELLTDFEGDNDMSPAELCIKEEMVEEVMQELHKEMISPSACTKSPTAWPASFPSPSSPSSSLSSLSTTSLFSLARFADSTEGKSESCGSSLSDSASTVMAGIEYVGSAVKMGSPENGVMGVVVEGGGGCNYEVGVGETVDECDGEELDDDDDDEWLGRLLSWDPPQVDDHCR</sequence>
<name>A0A5N6RKS3_9ROSI</name>
<gene>
    <name evidence="2" type="ORF">FH972_017956</name>
</gene>
<dbReference type="Proteomes" id="UP000327013">
    <property type="component" value="Chromosome 7"/>
</dbReference>
<proteinExistence type="predicted"/>
<dbReference type="EMBL" id="CM017327">
    <property type="protein sequence ID" value="KAE8100021.1"/>
    <property type="molecule type" value="Genomic_DNA"/>
</dbReference>
<evidence type="ECO:0000256" key="1">
    <source>
        <dbReference type="SAM" id="MobiDB-lite"/>
    </source>
</evidence>
<keyword evidence="3" id="KW-1185">Reference proteome</keyword>
<feature type="region of interest" description="Disordered" evidence="1">
    <location>
        <begin position="49"/>
        <end position="77"/>
    </location>
</feature>
<organism evidence="2 3">
    <name type="scientific">Carpinus fangiana</name>
    <dbReference type="NCBI Taxonomy" id="176857"/>
    <lineage>
        <taxon>Eukaryota</taxon>
        <taxon>Viridiplantae</taxon>
        <taxon>Streptophyta</taxon>
        <taxon>Embryophyta</taxon>
        <taxon>Tracheophyta</taxon>
        <taxon>Spermatophyta</taxon>
        <taxon>Magnoliopsida</taxon>
        <taxon>eudicotyledons</taxon>
        <taxon>Gunneridae</taxon>
        <taxon>Pentapetalae</taxon>
        <taxon>rosids</taxon>
        <taxon>fabids</taxon>
        <taxon>Fagales</taxon>
        <taxon>Betulaceae</taxon>
        <taxon>Carpinus</taxon>
    </lineage>
</organism>
<evidence type="ECO:0000313" key="2">
    <source>
        <dbReference type="EMBL" id="KAE8100021.1"/>
    </source>
</evidence>
<dbReference type="OrthoDB" id="1660894at2759"/>
<dbReference type="AlphaFoldDB" id="A0A5N6RKS3"/>
<dbReference type="PANTHER" id="PTHR37265">
    <property type="entry name" value="OS01G0195300 PROTEIN"/>
    <property type="match status" value="1"/>
</dbReference>
<accession>A0A5N6RKS3</accession>
<dbReference type="PANTHER" id="PTHR37265:SF8">
    <property type="match status" value="1"/>
</dbReference>
<protein>
    <submittedName>
        <fullName evidence="2">Uncharacterized protein</fullName>
    </submittedName>
</protein>
<feature type="compositionally biased region" description="Low complexity" evidence="1">
    <location>
        <begin position="57"/>
        <end position="77"/>
    </location>
</feature>
<evidence type="ECO:0000313" key="3">
    <source>
        <dbReference type="Proteomes" id="UP000327013"/>
    </source>
</evidence>
<reference evidence="2 3" key="1">
    <citation type="submission" date="2019-06" db="EMBL/GenBank/DDBJ databases">
        <title>A chromosomal-level reference genome of Carpinus fangiana (Coryloideae, Betulaceae).</title>
        <authorList>
            <person name="Yang X."/>
            <person name="Wang Z."/>
            <person name="Zhang L."/>
            <person name="Hao G."/>
            <person name="Liu J."/>
            <person name="Yang Y."/>
        </authorList>
    </citation>
    <scope>NUCLEOTIDE SEQUENCE [LARGE SCALE GENOMIC DNA]</scope>
    <source>
        <strain evidence="2">Cfa_2016G</strain>
        <tissue evidence="2">Leaf</tissue>
    </source>
</reference>